<dbReference type="OrthoDB" id="148600at2"/>
<dbReference type="InterPro" id="IPR000772">
    <property type="entry name" value="Ricin_B_lectin"/>
</dbReference>
<dbReference type="SMART" id="SM00458">
    <property type="entry name" value="RICIN"/>
    <property type="match status" value="1"/>
</dbReference>
<evidence type="ECO:0000256" key="7">
    <source>
        <dbReference type="ARBA" id="ARBA00022729"/>
    </source>
</evidence>
<evidence type="ECO:0000256" key="2">
    <source>
        <dbReference type="ARBA" id="ARBA00001913"/>
    </source>
</evidence>
<comment type="catalytic activity">
    <reaction evidence="1 10">
        <text>Eliminative cleavage of (1-&gt;4)-alpha-D-galacturonan to give oligosaccharides with 4-deoxy-alpha-D-galact-4-enuronosyl groups at their non-reducing ends.</text>
        <dbReference type="EC" id="4.2.2.2"/>
    </reaction>
</comment>
<evidence type="ECO:0000256" key="5">
    <source>
        <dbReference type="ARBA" id="ARBA00012272"/>
    </source>
</evidence>
<dbReference type="AlphaFoldDB" id="A0A1H9LIZ5"/>
<evidence type="ECO:0000256" key="3">
    <source>
        <dbReference type="ARBA" id="ARBA00004613"/>
    </source>
</evidence>
<comment type="cofactor">
    <cofactor evidence="2 10">
        <name>Ca(2+)</name>
        <dbReference type="ChEBI" id="CHEBI:29108"/>
    </cofactor>
</comment>
<dbReference type="InterPro" id="IPR004898">
    <property type="entry name" value="Pectate_lyase_PlyH/PlyE-like"/>
</dbReference>
<keyword evidence="12" id="KW-0430">Lectin</keyword>
<dbReference type="STRING" id="531814.SAMN04487944_101269"/>
<dbReference type="InterPro" id="IPR035992">
    <property type="entry name" value="Ricin_B-like_lectins"/>
</dbReference>
<dbReference type="InterPro" id="IPR012334">
    <property type="entry name" value="Pectin_lyas_fold"/>
</dbReference>
<dbReference type="Proteomes" id="UP000199687">
    <property type="component" value="Unassembled WGS sequence"/>
</dbReference>
<protein>
    <recommendedName>
        <fullName evidence="5 10">Pectate lyase</fullName>
        <ecNumber evidence="5 10">4.2.2.2</ecNumber>
    </recommendedName>
</protein>
<evidence type="ECO:0000259" key="11">
    <source>
        <dbReference type="SMART" id="SM00458"/>
    </source>
</evidence>
<evidence type="ECO:0000313" key="12">
    <source>
        <dbReference type="EMBL" id="SER11177.1"/>
    </source>
</evidence>
<evidence type="ECO:0000313" key="13">
    <source>
        <dbReference type="Proteomes" id="UP000199687"/>
    </source>
</evidence>
<gene>
    <name evidence="12" type="ORF">SAMN04487944_101269</name>
</gene>
<keyword evidence="6 10" id="KW-0964">Secreted</keyword>
<dbReference type="GO" id="GO:0030246">
    <property type="term" value="F:carbohydrate binding"/>
    <property type="evidence" value="ECO:0007669"/>
    <property type="project" value="UniProtKB-KW"/>
</dbReference>
<feature type="signal peptide" evidence="10">
    <location>
        <begin position="1"/>
        <end position="26"/>
    </location>
</feature>
<evidence type="ECO:0000256" key="1">
    <source>
        <dbReference type="ARBA" id="ARBA00000695"/>
    </source>
</evidence>
<dbReference type="EMBL" id="FOGL01000001">
    <property type="protein sequence ID" value="SER11177.1"/>
    <property type="molecule type" value="Genomic_DNA"/>
</dbReference>
<evidence type="ECO:0000256" key="4">
    <source>
        <dbReference type="ARBA" id="ARBA00006463"/>
    </source>
</evidence>
<dbReference type="GO" id="GO:0030570">
    <property type="term" value="F:pectate lyase activity"/>
    <property type="evidence" value="ECO:0007669"/>
    <property type="project" value="UniProtKB-UniRule"/>
</dbReference>
<sequence>MNIRNMVIAAFSLLLFFVCFSDTTLAASYDSSKSYKIINRNSGKALEVYQWSSSDGGNIVQYDDLGGLNQQWRIVDTGEGYHKFINMNSVKAMEVYNWDTNAGANVVQYNDSNISSQQWDIVDLGNGYVKIINRYSGKALEVYEWSTANGANIVQWDDLGGENQQWKIIEVPPSETITVNETIVVEAGETFDGEGKRYVANPATLGDGSQDEGQKPVFRLEEGATLKNAVLGHPAADGVHTYGNARVQNVVWEDIGEDALTIKESGHVIIRGGMAQHGSDKMFQVNAPATLEIINFTARNAGKMVRQLGGSTFHMTLRIEGSVITDMNEAIFRTDSSTSEVTMINSRYSDVGRKWYNVQHVSESNNFEF</sequence>
<proteinExistence type="inferred from homology"/>
<dbReference type="PROSITE" id="PS50231">
    <property type="entry name" value="RICIN_B_LECTIN"/>
    <property type="match status" value="1"/>
</dbReference>
<dbReference type="PANTHER" id="PTHR33407">
    <property type="entry name" value="PECTATE LYASE F-RELATED"/>
    <property type="match status" value="1"/>
</dbReference>
<organism evidence="12 13">
    <name type="scientific">Gracilibacillus ureilyticus</name>
    <dbReference type="NCBI Taxonomy" id="531814"/>
    <lineage>
        <taxon>Bacteria</taxon>
        <taxon>Bacillati</taxon>
        <taxon>Bacillota</taxon>
        <taxon>Bacilli</taxon>
        <taxon>Bacillales</taxon>
        <taxon>Bacillaceae</taxon>
        <taxon>Gracilibacillus</taxon>
    </lineage>
</organism>
<dbReference type="InterPro" id="IPR011050">
    <property type="entry name" value="Pectin_lyase_fold/virulence"/>
</dbReference>
<evidence type="ECO:0000256" key="9">
    <source>
        <dbReference type="ARBA" id="ARBA00023239"/>
    </source>
</evidence>
<evidence type="ECO:0000256" key="10">
    <source>
        <dbReference type="RuleBase" id="RU367009"/>
    </source>
</evidence>
<keyword evidence="9 10" id="KW-0456">Lyase</keyword>
<feature type="domain" description="Ricin B lectin" evidence="11">
    <location>
        <begin position="32"/>
        <end position="169"/>
    </location>
</feature>
<comment type="subcellular location">
    <subcellularLocation>
        <location evidence="3 10">Secreted</location>
    </subcellularLocation>
</comment>
<keyword evidence="7 10" id="KW-0732">Signal</keyword>
<name>A0A1H9LIZ5_9BACI</name>
<dbReference type="Gene3D" id="2.160.20.10">
    <property type="entry name" value="Single-stranded right-handed beta-helix, Pectin lyase-like"/>
    <property type="match status" value="1"/>
</dbReference>
<dbReference type="Pfam" id="PF14200">
    <property type="entry name" value="RicinB_lectin_2"/>
    <property type="match status" value="1"/>
</dbReference>
<keyword evidence="13" id="KW-1185">Reference proteome</keyword>
<dbReference type="PANTHER" id="PTHR33407:SF9">
    <property type="entry name" value="PECTATE LYASE F-RELATED"/>
    <property type="match status" value="1"/>
</dbReference>
<evidence type="ECO:0000256" key="8">
    <source>
        <dbReference type="ARBA" id="ARBA00022837"/>
    </source>
</evidence>
<dbReference type="GO" id="GO:0005576">
    <property type="term" value="C:extracellular region"/>
    <property type="evidence" value="ECO:0007669"/>
    <property type="project" value="UniProtKB-SubCell"/>
</dbReference>
<feature type="chain" id="PRO_5025091766" description="Pectate lyase" evidence="10">
    <location>
        <begin position="27"/>
        <end position="369"/>
    </location>
</feature>
<dbReference type="Pfam" id="PF03211">
    <property type="entry name" value="Pectate_lyase"/>
    <property type="match status" value="1"/>
</dbReference>
<dbReference type="Gene3D" id="2.80.10.50">
    <property type="match status" value="3"/>
</dbReference>
<dbReference type="SUPFAM" id="SSF50370">
    <property type="entry name" value="Ricin B-like lectins"/>
    <property type="match status" value="1"/>
</dbReference>
<comment type="function">
    <text evidence="10">Catalyzes the depolymerization of both polygalacturonate and pectins of methyl esterification degree from 22 to 89%, with an endo mode of action. In contrast to the majority of pectate lyases, displays high activity on highly methylated pectins.</text>
</comment>
<evidence type="ECO:0000256" key="6">
    <source>
        <dbReference type="ARBA" id="ARBA00022525"/>
    </source>
</evidence>
<accession>A0A1H9LIZ5</accession>
<keyword evidence="8 10" id="KW-0106">Calcium</keyword>
<comment type="similarity">
    <text evidence="4 10">Belongs to the polysaccharide lyase 3 family.</text>
</comment>
<dbReference type="SUPFAM" id="SSF51126">
    <property type="entry name" value="Pectin lyase-like"/>
    <property type="match status" value="1"/>
</dbReference>
<reference evidence="12 13" key="1">
    <citation type="submission" date="2016-10" db="EMBL/GenBank/DDBJ databases">
        <authorList>
            <person name="de Groot N.N."/>
        </authorList>
    </citation>
    <scope>NUCLEOTIDE SEQUENCE [LARGE SCALE GENOMIC DNA]</scope>
    <source>
        <strain evidence="12 13">CGMCC 1.7727</strain>
    </source>
</reference>
<dbReference type="EC" id="4.2.2.2" evidence="5 10"/>